<gene>
    <name evidence="1" type="ORF">LCGC14_1285180</name>
</gene>
<proteinExistence type="predicted"/>
<accession>A0A0F9NX64</accession>
<sequence>DQYDLILENTPLFFDDADQGKWLQYLKIYDDNYNYYSVGISGVEYQLLYDSATQSLSWNAEFDKFQDYWGTQIELPAMVEPNIALYVDYCTNTSWNSTIMLDYQNIDYNTIQLTYNFDYSLYPQYEEWYGEIINNNESDYKITQYYLESFNSYTDNDTYSHIFDIDYDLGQDFLNLSLFKIIGFYYNNTNITIASDGVDYDINFDFATKNLTIVDLNPINGNLSQFFTIIAILNFTSGPISSYTVIEFTNYFNQTYLSSIESTFYDFVYTSFEQTSKYNFIFTATPEYNSFESSNYTRNTDLVYTEAFNTQDEFNLYSFDQPQTDTSVREVNGQTEYKQEIDFSTDYKDEALKEDKDITYIITRYGIAEADNPLNIIWYRIIQDFQEHEETTYDPIINQKNTKWFELDYYDVFMTP</sequence>
<comment type="caution">
    <text evidence="1">The sequence shown here is derived from an EMBL/GenBank/DDBJ whole genome shotgun (WGS) entry which is preliminary data.</text>
</comment>
<feature type="non-terminal residue" evidence="1">
    <location>
        <position position="1"/>
    </location>
</feature>
<name>A0A0F9NX64_9ZZZZ</name>
<dbReference type="AlphaFoldDB" id="A0A0F9NX64"/>
<reference evidence="1" key="1">
    <citation type="journal article" date="2015" name="Nature">
        <title>Complex archaea that bridge the gap between prokaryotes and eukaryotes.</title>
        <authorList>
            <person name="Spang A."/>
            <person name="Saw J.H."/>
            <person name="Jorgensen S.L."/>
            <person name="Zaremba-Niedzwiedzka K."/>
            <person name="Martijn J."/>
            <person name="Lind A.E."/>
            <person name="van Eijk R."/>
            <person name="Schleper C."/>
            <person name="Guy L."/>
            <person name="Ettema T.J."/>
        </authorList>
    </citation>
    <scope>NUCLEOTIDE SEQUENCE</scope>
</reference>
<evidence type="ECO:0000313" key="1">
    <source>
        <dbReference type="EMBL" id="KKM85822.1"/>
    </source>
</evidence>
<protein>
    <submittedName>
        <fullName evidence="1">Uncharacterized protein</fullName>
    </submittedName>
</protein>
<organism evidence="1">
    <name type="scientific">marine sediment metagenome</name>
    <dbReference type="NCBI Taxonomy" id="412755"/>
    <lineage>
        <taxon>unclassified sequences</taxon>
        <taxon>metagenomes</taxon>
        <taxon>ecological metagenomes</taxon>
    </lineage>
</organism>
<dbReference type="EMBL" id="LAZR01007350">
    <property type="protein sequence ID" value="KKM85822.1"/>
    <property type="molecule type" value="Genomic_DNA"/>
</dbReference>